<organism evidence="8 9">
    <name type="scientific">Commensalibacter oyaizuii</name>
    <dbReference type="NCBI Taxonomy" id="3043873"/>
    <lineage>
        <taxon>Bacteria</taxon>
        <taxon>Pseudomonadati</taxon>
        <taxon>Pseudomonadota</taxon>
        <taxon>Alphaproteobacteria</taxon>
        <taxon>Acetobacterales</taxon>
        <taxon>Acetobacteraceae</taxon>
    </lineage>
</organism>
<dbReference type="RefSeq" id="WP_281447701.1">
    <property type="nucleotide sequence ID" value="NZ_JASBAO010000001.1"/>
</dbReference>
<proteinExistence type="inferred from homology"/>
<dbReference type="PANTHER" id="PTHR43281">
    <property type="entry name" value="FARNESYL DIPHOSPHATE SYNTHASE"/>
    <property type="match status" value="1"/>
</dbReference>
<dbReference type="InterPro" id="IPR053378">
    <property type="entry name" value="Prenyl_diphosphate_synthase"/>
</dbReference>
<accession>A0ABT6Q0D8</accession>
<evidence type="ECO:0000256" key="1">
    <source>
        <dbReference type="ARBA" id="ARBA00001946"/>
    </source>
</evidence>
<dbReference type="EMBL" id="JASBAO010000001">
    <property type="protein sequence ID" value="MDI2090567.1"/>
    <property type="molecule type" value="Genomic_DNA"/>
</dbReference>
<dbReference type="Pfam" id="PF00348">
    <property type="entry name" value="polyprenyl_synt"/>
    <property type="match status" value="1"/>
</dbReference>
<dbReference type="InterPro" id="IPR008949">
    <property type="entry name" value="Isoprenoid_synthase_dom_sf"/>
</dbReference>
<dbReference type="Gene3D" id="1.10.600.10">
    <property type="entry name" value="Farnesyl Diphosphate Synthase"/>
    <property type="match status" value="1"/>
</dbReference>
<dbReference type="SUPFAM" id="SSF48576">
    <property type="entry name" value="Terpenoid synthases"/>
    <property type="match status" value="1"/>
</dbReference>
<dbReference type="Proteomes" id="UP001431634">
    <property type="component" value="Unassembled WGS sequence"/>
</dbReference>
<sequence>MTSSSSETTNAQSLRNSLTQRAAELEATLNKLLPRMKGGEANLIEAMRYAVLGGGKRLRGYLVTEVASLFNVPVTRALYVGASVEMLHAYSLIHDDLPAMDDDDLRRGKPSTHKQFGEAIAILAGDALQTKAFEILAMEETHESTKIRIELVKALAEASGSTGMVGGQVIDMEGENKHLTLPEVLNLHAMKTGRLICYSAEAGAILGQASHELHNHIISYGRDLGTAFQIADDVLDATASAEELGKTAGKDTAAGKSTFVSLLGINDAKKEADRLVAKAIRHLEPFGDAADNLRALAEYVVYRKN</sequence>
<dbReference type="InterPro" id="IPR033749">
    <property type="entry name" value="Polyprenyl_synt_CS"/>
</dbReference>
<keyword evidence="9" id="KW-1185">Reference proteome</keyword>
<dbReference type="PROSITE" id="PS00444">
    <property type="entry name" value="POLYPRENYL_SYNTHASE_2"/>
    <property type="match status" value="1"/>
</dbReference>
<comment type="caution">
    <text evidence="8">The sequence shown here is derived from an EMBL/GenBank/DDBJ whole genome shotgun (WGS) entry which is preliminary data.</text>
</comment>
<dbReference type="NCBIfam" id="NF045485">
    <property type="entry name" value="FPPsyn"/>
    <property type="match status" value="1"/>
</dbReference>
<keyword evidence="4" id="KW-0479">Metal-binding</keyword>
<keyword evidence="6" id="KW-0414">Isoprene biosynthesis</keyword>
<evidence type="ECO:0000256" key="4">
    <source>
        <dbReference type="ARBA" id="ARBA00022723"/>
    </source>
</evidence>
<dbReference type="SFLD" id="SFLDG01017">
    <property type="entry name" value="Polyprenyl_Transferase_Like"/>
    <property type="match status" value="1"/>
</dbReference>
<keyword evidence="3 7" id="KW-0808">Transferase</keyword>
<name>A0ABT6Q0D8_9PROT</name>
<evidence type="ECO:0000313" key="9">
    <source>
        <dbReference type="Proteomes" id="UP001431634"/>
    </source>
</evidence>
<comment type="similarity">
    <text evidence="2 7">Belongs to the FPP/GGPP synthase family.</text>
</comment>
<reference evidence="8" key="1">
    <citation type="submission" date="2023-05" db="EMBL/GenBank/DDBJ databases">
        <title>Whole genome sequence of Commensalibacter sp.</title>
        <authorList>
            <person name="Charoenyingcharoen P."/>
            <person name="Yukphan P."/>
        </authorList>
    </citation>
    <scope>NUCLEOTIDE SEQUENCE</scope>
    <source>
        <strain evidence="8">TBRC 16381</strain>
    </source>
</reference>
<evidence type="ECO:0000256" key="7">
    <source>
        <dbReference type="RuleBase" id="RU004466"/>
    </source>
</evidence>
<comment type="cofactor">
    <cofactor evidence="1">
        <name>Mg(2+)</name>
        <dbReference type="ChEBI" id="CHEBI:18420"/>
    </cofactor>
</comment>
<keyword evidence="5" id="KW-0460">Magnesium</keyword>
<dbReference type="InterPro" id="IPR000092">
    <property type="entry name" value="Polyprenyl_synt"/>
</dbReference>
<evidence type="ECO:0000256" key="2">
    <source>
        <dbReference type="ARBA" id="ARBA00006706"/>
    </source>
</evidence>
<dbReference type="SFLD" id="SFLDS00005">
    <property type="entry name" value="Isoprenoid_Synthase_Type_I"/>
    <property type="match status" value="1"/>
</dbReference>
<evidence type="ECO:0000256" key="3">
    <source>
        <dbReference type="ARBA" id="ARBA00022679"/>
    </source>
</evidence>
<dbReference type="PROSITE" id="PS00723">
    <property type="entry name" value="POLYPRENYL_SYNTHASE_1"/>
    <property type="match status" value="1"/>
</dbReference>
<protein>
    <submittedName>
        <fullName evidence="8">Polyprenyl synthetase family protein</fullName>
    </submittedName>
</protein>
<dbReference type="PANTHER" id="PTHR43281:SF1">
    <property type="entry name" value="FARNESYL DIPHOSPHATE SYNTHASE"/>
    <property type="match status" value="1"/>
</dbReference>
<evidence type="ECO:0000256" key="6">
    <source>
        <dbReference type="ARBA" id="ARBA00023229"/>
    </source>
</evidence>
<dbReference type="CDD" id="cd00685">
    <property type="entry name" value="Trans_IPPS_HT"/>
    <property type="match status" value="1"/>
</dbReference>
<evidence type="ECO:0000256" key="5">
    <source>
        <dbReference type="ARBA" id="ARBA00022842"/>
    </source>
</evidence>
<gene>
    <name evidence="8" type="ORF">QJV27_04090</name>
</gene>
<evidence type="ECO:0000313" key="8">
    <source>
        <dbReference type="EMBL" id="MDI2090567.1"/>
    </source>
</evidence>